<protein>
    <recommendedName>
        <fullName evidence="2">DUF7729 domain-containing protein</fullName>
    </recommendedName>
</protein>
<feature type="region of interest" description="Disordered" evidence="1">
    <location>
        <begin position="1"/>
        <end position="20"/>
    </location>
</feature>
<name>A0A0L6U5U8_9BASI</name>
<dbReference type="Pfam" id="PF24855">
    <property type="entry name" value="DUF7729"/>
    <property type="match status" value="3"/>
</dbReference>
<feature type="compositionally biased region" description="Polar residues" evidence="1">
    <location>
        <begin position="480"/>
        <end position="498"/>
    </location>
</feature>
<feature type="region of interest" description="Disordered" evidence="1">
    <location>
        <begin position="459"/>
        <end position="498"/>
    </location>
</feature>
<dbReference type="InterPro" id="IPR056146">
    <property type="entry name" value="DUF7729"/>
</dbReference>
<feature type="domain" description="DUF7729" evidence="2">
    <location>
        <begin position="130"/>
        <end position="188"/>
    </location>
</feature>
<feature type="domain" description="DUF7729" evidence="2">
    <location>
        <begin position="202"/>
        <end position="277"/>
    </location>
</feature>
<dbReference type="PANTHER" id="PTHR39460">
    <property type="entry name" value="EXPRESSED PROTEIN"/>
    <property type="match status" value="1"/>
</dbReference>
<gene>
    <name evidence="3" type="ORF">VP01_975g3</name>
</gene>
<feature type="region of interest" description="Disordered" evidence="1">
    <location>
        <begin position="591"/>
        <end position="650"/>
    </location>
</feature>
<feature type="domain" description="DUF7729" evidence="2">
    <location>
        <begin position="323"/>
        <end position="405"/>
    </location>
</feature>
<proteinExistence type="predicted"/>
<dbReference type="Proteomes" id="UP000037035">
    <property type="component" value="Unassembled WGS sequence"/>
</dbReference>
<dbReference type="PANTHER" id="PTHR39460:SF1">
    <property type="entry name" value="C6 TRANSCRIPTION FACTOR"/>
    <property type="match status" value="1"/>
</dbReference>
<feature type="compositionally biased region" description="Basic and acidic residues" evidence="1">
    <location>
        <begin position="89"/>
        <end position="104"/>
    </location>
</feature>
<feature type="region of interest" description="Disordered" evidence="1">
    <location>
        <begin position="89"/>
        <end position="142"/>
    </location>
</feature>
<comment type="caution">
    <text evidence="3">The sequence shown here is derived from an EMBL/GenBank/DDBJ whole genome shotgun (WGS) entry which is preliminary data.</text>
</comment>
<organism evidence="3 4">
    <name type="scientific">Puccinia sorghi</name>
    <dbReference type="NCBI Taxonomy" id="27349"/>
    <lineage>
        <taxon>Eukaryota</taxon>
        <taxon>Fungi</taxon>
        <taxon>Dikarya</taxon>
        <taxon>Basidiomycota</taxon>
        <taxon>Pucciniomycotina</taxon>
        <taxon>Pucciniomycetes</taxon>
        <taxon>Pucciniales</taxon>
        <taxon>Pucciniaceae</taxon>
        <taxon>Puccinia</taxon>
    </lineage>
</organism>
<feature type="compositionally biased region" description="Low complexity" evidence="1">
    <location>
        <begin position="591"/>
        <end position="603"/>
    </location>
</feature>
<evidence type="ECO:0000313" key="3">
    <source>
        <dbReference type="EMBL" id="KNZ43884.1"/>
    </source>
</evidence>
<dbReference type="AlphaFoldDB" id="A0A0L6U5U8"/>
<evidence type="ECO:0000256" key="1">
    <source>
        <dbReference type="SAM" id="MobiDB-lite"/>
    </source>
</evidence>
<sequence length="744" mass="81391">MIFPARIPQNNHNRPKSWSPAAPTSNWSILFLAAGTAPFIFSLSSLVVVSAHQQSPIYQQPLIPINPSPSASHVFVSQSKHHYYPARPQADHAADLQDPKEKTAMRPRHLRKRDPQQTASNGPSPAPPTFPQPFDTSLGTEFESESCGPFIQEFLADPNFQQCHAFSLLLTTSQAFYQAGRALSATTASSSSSSTGVDQSDASKFVMPVHQVLDASCRDADPDHCEALFTQLASGIKSSQSGCGKDLLKQNSLALQALAGLINYRLMREVGCLTSPRPTATGTPLNTSAQNFISISTTTPQPRPRTGNLRPGTTNLTAQSPPSETTTYCFEDAMASPNPDDLYYYYLPLGTGLPSGTHPNCNECTKSIVRLYALASSKDEDLALHGTYPPAMTMTNLVCGPGFAPMPKRNGKRLASAGSSRCPTVWKAAPLALLNHYQKGKDKTSQDMENNSTNFVLGTHWPVSTPAQHSATLPHDNVPKNPSTPKQHNTQPQHQSIQEAIHHASLSPSPTHTQPQPPQCQWGPYAKYLAYVDVQDDCPAPSQASISITAFVDNYVKNKVLMFSVHVGRSQLLLGTVLLFHPTMSRRNRALRSSTTLSLNTNQSRRRVRLPGHTRTTQDDQARMRRSYPTSSVAQPDAHPTTTPPMPARRHTQNTSHILMFKMTAQHPPRLPFLTHGITAFVDMLNNVKNKLPSGVKLKMKPPLHTFGVNSIPSTGPPLKLKHRHPVYIPLVSTAYPQLDLLSS</sequence>
<feature type="region of interest" description="Disordered" evidence="1">
    <location>
        <begin position="295"/>
        <end position="323"/>
    </location>
</feature>
<dbReference type="OrthoDB" id="2564812at2759"/>
<dbReference type="VEuPathDB" id="FungiDB:VP01_975g3"/>
<accession>A0A0L6U5U8</accession>
<keyword evidence="4" id="KW-1185">Reference proteome</keyword>
<evidence type="ECO:0000313" key="4">
    <source>
        <dbReference type="Proteomes" id="UP000037035"/>
    </source>
</evidence>
<dbReference type="EMBL" id="LAVV01015447">
    <property type="protein sequence ID" value="KNZ43884.1"/>
    <property type="molecule type" value="Genomic_DNA"/>
</dbReference>
<evidence type="ECO:0000259" key="2">
    <source>
        <dbReference type="Pfam" id="PF24855"/>
    </source>
</evidence>
<reference evidence="3 4" key="1">
    <citation type="submission" date="2015-08" db="EMBL/GenBank/DDBJ databases">
        <title>Next Generation Sequencing and Analysis of the Genome of Puccinia sorghi L Schw, the Causal Agent of Maize Common Rust.</title>
        <authorList>
            <person name="Rochi L."/>
            <person name="Burguener G."/>
            <person name="Darino M."/>
            <person name="Turjanski A."/>
            <person name="Kreff E."/>
            <person name="Dieguez M.J."/>
            <person name="Sacco F."/>
        </authorList>
    </citation>
    <scope>NUCLEOTIDE SEQUENCE [LARGE SCALE GENOMIC DNA]</scope>
    <source>
        <strain evidence="3 4">RO10H11247</strain>
    </source>
</reference>
<feature type="compositionally biased region" description="Polar residues" evidence="1">
    <location>
        <begin position="311"/>
        <end position="323"/>
    </location>
</feature>